<dbReference type="Gene3D" id="3.40.50.300">
    <property type="entry name" value="P-loop containing nucleotide triphosphate hydrolases"/>
    <property type="match status" value="1"/>
</dbReference>
<proteinExistence type="predicted"/>
<dbReference type="AlphaFoldDB" id="A0A847RVZ8"/>
<evidence type="ECO:0000313" key="3">
    <source>
        <dbReference type="Proteomes" id="UP000570474"/>
    </source>
</evidence>
<dbReference type="Proteomes" id="UP000570474">
    <property type="component" value="Unassembled WGS sequence"/>
</dbReference>
<gene>
    <name evidence="2" type="ORF">HGH92_22990</name>
</gene>
<name>A0A847RVZ8_9BACT</name>
<comment type="caution">
    <text evidence="2">The sequence shown here is derived from an EMBL/GenBank/DDBJ whole genome shotgun (WGS) entry which is preliminary data.</text>
</comment>
<dbReference type="Pfam" id="PF00931">
    <property type="entry name" value="NB-ARC"/>
    <property type="match status" value="1"/>
</dbReference>
<organism evidence="2 3">
    <name type="scientific">Chitinophaga varians</name>
    <dbReference type="NCBI Taxonomy" id="2202339"/>
    <lineage>
        <taxon>Bacteria</taxon>
        <taxon>Pseudomonadati</taxon>
        <taxon>Bacteroidota</taxon>
        <taxon>Chitinophagia</taxon>
        <taxon>Chitinophagales</taxon>
        <taxon>Chitinophagaceae</taxon>
        <taxon>Chitinophaga</taxon>
    </lineage>
</organism>
<feature type="domain" description="NB-ARC" evidence="1">
    <location>
        <begin position="275"/>
        <end position="418"/>
    </location>
</feature>
<dbReference type="SUPFAM" id="SSF52540">
    <property type="entry name" value="P-loop containing nucleoside triphosphate hydrolases"/>
    <property type="match status" value="1"/>
</dbReference>
<protein>
    <submittedName>
        <fullName evidence="2">NACHT domain-containing protein</fullName>
    </submittedName>
</protein>
<sequence length="865" mass="101346">MEYIRKKIERRIAFLENSGSNSELKIYYQVRLEYLLIYFLAYLWNKNISILNDDDREYILRRIQQPSIGSILEINRKLDINGDLFKDGKINNSISKYPKIRNEKIGHGYVFNDGIEDYLKALKEIYDVVVSSNIELIKQDFDIIYVEKLENSFYRGISYKPDGTEYYPWSCSIKTANLKVNNLYLQNSENQYYRLSPFIELLNVDDIYIFASIQEPLLGKVKYNKIFQTGLHTKDWSDFVEAEIVNDGKKRKSPNGTILNVYKNNYTNYIDIGIKKRILDFLIKTNHSVSATMWGHGGVGKTATIQNVCEELSKGFEKKFDYIIFLSAKDRFYNYHTGKIQELFESVSTLREIINKLNKIIFDIDSSDTEAIEKYQGKILLIIDDYETFAEEEKAKMTEFIRKLNPINHKIIVTTRADLKIGDEIETNELNQEKTLDFFLKILENDFSDVPMEAFKQKMKNPNNSQRLHFITGGRPLFIFQFAHILVQNGKIEDSLSKDIKDSAEAIDFLYGRIYNYLSKTAQEIFVAISLLVTTKDLSNLVNKLKFIVGLENEEQKFDSGIQELVKLRIVEVKENDFFNVYSKEILQKMNDYFNFQEESFKNKYKRKTQLISKDKKLDTELALLQSADTNRLTKNEEEVISSYRFIINRANSPLDIKLQAVLNLSSYLVIDRGKKESAVNVLEEVFHLFSKDGKFMKMYAAYNWALASDTNKEKAIDALLDFCALNRNLNNDINLELHGLLLTYRSIYYINKKDDLKEDLKYNEISQIDFSKRNQVIKDQFYNIWKHMGHLFYDHIKRINVDKISSGSRQNAITGLYQSSEILIRLSNYNKAKEICEFVIKKFPSNFHSIFHSKLKKINSFKKY</sequence>
<dbReference type="InterPro" id="IPR027417">
    <property type="entry name" value="P-loop_NTPase"/>
</dbReference>
<accession>A0A847RVZ8</accession>
<evidence type="ECO:0000259" key="1">
    <source>
        <dbReference type="Pfam" id="PF00931"/>
    </source>
</evidence>
<evidence type="ECO:0000313" key="2">
    <source>
        <dbReference type="EMBL" id="NLR67192.1"/>
    </source>
</evidence>
<reference evidence="2 3" key="1">
    <citation type="submission" date="2020-04" db="EMBL/GenBank/DDBJ databases">
        <authorList>
            <person name="Yin C."/>
        </authorList>
    </citation>
    <scope>NUCLEOTIDE SEQUENCE [LARGE SCALE GENOMIC DNA]</scope>
    <source>
        <strain evidence="2 3">Ae27</strain>
    </source>
</reference>
<dbReference type="EMBL" id="JABAIA010000002">
    <property type="protein sequence ID" value="NLR67192.1"/>
    <property type="molecule type" value="Genomic_DNA"/>
</dbReference>
<dbReference type="RefSeq" id="WP_168873073.1">
    <property type="nucleotide sequence ID" value="NZ_JABAIA010000002.1"/>
</dbReference>
<dbReference type="InterPro" id="IPR002182">
    <property type="entry name" value="NB-ARC"/>
</dbReference>
<dbReference type="GO" id="GO:0043531">
    <property type="term" value="F:ADP binding"/>
    <property type="evidence" value="ECO:0007669"/>
    <property type="project" value="InterPro"/>
</dbReference>
<keyword evidence="3" id="KW-1185">Reference proteome</keyword>